<evidence type="ECO:0000313" key="3">
    <source>
        <dbReference type="Proteomes" id="UP000187406"/>
    </source>
</evidence>
<dbReference type="InParanoid" id="A0A1Q3DKK5"/>
<protein>
    <submittedName>
        <fullName evidence="2">2OG-FeII_Oxy domain-containing protein</fullName>
    </submittedName>
</protein>
<dbReference type="PANTHER" id="PTHR47990">
    <property type="entry name" value="2-OXOGLUTARATE (2OG) AND FE(II)-DEPENDENT OXYGENASE SUPERFAMILY PROTEIN-RELATED"/>
    <property type="match status" value="1"/>
</dbReference>
<dbReference type="Gene3D" id="2.60.120.330">
    <property type="entry name" value="B-lactam Antibiotic, Isopenicillin N Synthase, Chain"/>
    <property type="match status" value="1"/>
</dbReference>
<feature type="non-terminal residue" evidence="2">
    <location>
        <position position="1"/>
    </location>
</feature>
<dbReference type="STRING" id="3775.A0A1Q3DKK5"/>
<organism evidence="2 3">
    <name type="scientific">Cephalotus follicularis</name>
    <name type="common">Albany pitcher plant</name>
    <dbReference type="NCBI Taxonomy" id="3775"/>
    <lineage>
        <taxon>Eukaryota</taxon>
        <taxon>Viridiplantae</taxon>
        <taxon>Streptophyta</taxon>
        <taxon>Embryophyta</taxon>
        <taxon>Tracheophyta</taxon>
        <taxon>Spermatophyta</taxon>
        <taxon>Magnoliopsida</taxon>
        <taxon>eudicotyledons</taxon>
        <taxon>Gunneridae</taxon>
        <taxon>Pentapetalae</taxon>
        <taxon>rosids</taxon>
        <taxon>fabids</taxon>
        <taxon>Oxalidales</taxon>
        <taxon>Cephalotaceae</taxon>
        <taxon>Cephalotus</taxon>
    </lineage>
</organism>
<sequence length="151" mass="16672">RNALQLNYHPACPDPQRAMGLAAHTDSTLVTMVYQTSTGGLQVLKDGIGWVTVPPVDGTLVINVDDLLHMLSNGPYPIMLHRATVNRNQDRISIAYFYGPSDGDQISPLPKLVGPCQSPIYRQVTLSEYISIKAKHFYKSLLYVKTCATIN</sequence>
<dbReference type="EMBL" id="BDDD01013721">
    <property type="protein sequence ID" value="GAV93047.1"/>
    <property type="molecule type" value="Genomic_DNA"/>
</dbReference>
<dbReference type="Proteomes" id="UP000187406">
    <property type="component" value="Unassembled WGS sequence"/>
</dbReference>
<dbReference type="InterPro" id="IPR044861">
    <property type="entry name" value="IPNS-like_FE2OG_OXY"/>
</dbReference>
<evidence type="ECO:0000313" key="2">
    <source>
        <dbReference type="EMBL" id="GAV93047.1"/>
    </source>
</evidence>
<dbReference type="InterPro" id="IPR005123">
    <property type="entry name" value="Oxoglu/Fe-dep_dioxygenase_dom"/>
</dbReference>
<proteinExistence type="predicted"/>
<dbReference type="OrthoDB" id="288590at2759"/>
<dbReference type="InterPro" id="IPR027443">
    <property type="entry name" value="IPNS-like_sf"/>
</dbReference>
<dbReference type="InterPro" id="IPR050231">
    <property type="entry name" value="Iron_ascorbate_oxido_reductase"/>
</dbReference>
<dbReference type="Pfam" id="PF03171">
    <property type="entry name" value="2OG-FeII_Oxy"/>
    <property type="match status" value="1"/>
</dbReference>
<keyword evidence="3" id="KW-1185">Reference proteome</keyword>
<feature type="domain" description="Fe2OG dioxygenase" evidence="1">
    <location>
        <begin position="1"/>
        <end position="100"/>
    </location>
</feature>
<gene>
    <name evidence="2" type="ORF">CFOL_v3_36425</name>
</gene>
<dbReference type="SUPFAM" id="SSF51197">
    <property type="entry name" value="Clavaminate synthase-like"/>
    <property type="match status" value="1"/>
</dbReference>
<reference evidence="3" key="1">
    <citation type="submission" date="2016-04" db="EMBL/GenBank/DDBJ databases">
        <title>Cephalotus genome sequencing.</title>
        <authorList>
            <person name="Fukushima K."/>
            <person name="Hasebe M."/>
            <person name="Fang X."/>
        </authorList>
    </citation>
    <scope>NUCLEOTIDE SEQUENCE [LARGE SCALE GENOMIC DNA]</scope>
    <source>
        <strain evidence="3">cv. St1</strain>
    </source>
</reference>
<name>A0A1Q3DKK5_CEPFO</name>
<dbReference type="PROSITE" id="PS51471">
    <property type="entry name" value="FE2OG_OXY"/>
    <property type="match status" value="1"/>
</dbReference>
<accession>A0A1Q3DKK5</accession>
<dbReference type="AlphaFoldDB" id="A0A1Q3DKK5"/>
<evidence type="ECO:0000259" key="1">
    <source>
        <dbReference type="PROSITE" id="PS51471"/>
    </source>
</evidence>
<comment type="caution">
    <text evidence="2">The sequence shown here is derived from an EMBL/GenBank/DDBJ whole genome shotgun (WGS) entry which is preliminary data.</text>
</comment>